<evidence type="ECO:0000313" key="10">
    <source>
        <dbReference type="Proteomes" id="UP000251166"/>
    </source>
</evidence>
<feature type="transmembrane region" description="Helical" evidence="8">
    <location>
        <begin position="103"/>
        <end position="123"/>
    </location>
</feature>
<reference evidence="9 10" key="1">
    <citation type="submission" date="2018-07" db="EMBL/GenBank/DDBJ databases">
        <title>Rhizobium leguminosarum strain:ATCC 14479 Genome sequencing and assembly.</title>
        <authorList>
            <person name="Chakraborty R."/>
        </authorList>
    </citation>
    <scope>NUCLEOTIDE SEQUENCE [LARGE SCALE GENOMIC DNA]</scope>
    <source>
        <strain evidence="9 10">ATCC 14479</strain>
    </source>
</reference>
<accession>A0A2Z4YC41</accession>
<comment type="subcellular location">
    <subcellularLocation>
        <location evidence="1">Cell membrane</location>
        <topology evidence="1">Multi-pass membrane protein</topology>
    </subcellularLocation>
</comment>
<evidence type="ECO:0000256" key="8">
    <source>
        <dbReference type="SAM" id="Phobius"/>
    </source>
</evidence>
<keyword evidence="5 8" id="KW-0812">Transmembrane</keyword>
<dbReference type="EMBL" id="CP030760">
    <property type="protein sequence ID" value="AXA38092.1"/>
    <property type="molecule type" value="Genomic_DNA"/>
</dbReference>
<evidence type="ECO:0000313" key="9">
    <source>
        <dbReference type="EMBL" id="AXA38092.1"/>
    </source>
</evidence>
<dbReference type="Pfam" id="PF03547">
    <property type="entry name" value="Mem_trans"/>
    <property type="match status" value="2"/>
</dbReference>
<dbReference type="PANTHER" id="PTHR36838:SF3">
    <property type="entry name" value="TRANSPORTER AUXIN EFFLUX CARRIER EC FAMILY"/>
    <property type="match status" value="1"/>
</dbReference>
<keyword evidence="7 8" id="KW-0472">Membrane</keyword>
<dbReference type="GO" id="GO:0005886">
    <property type="term" value="C:plasma membrane"/>
    <property type="evidence" value="ECO:0007669"/>
    <property type="project" value="UniProtKB-SubCell"/>
</dbReference>
<keyword evidence="3" id="KW-0813">Transport</keyword>
<gene>
    <name evidence="9" type="ORF">DLJ82_0481</name>
</gene>
<feature type="transmembrane region" description="Helical" evidence="8">
    <location>
        <begin position="234"/>
        <end position="254"/>
    </location>
</feature>
<dbReference type="InterPro" id="IPR004776">
    <property type="entry name" value="Mem_transp_PIN-like"/>
</dbReference>
<feature type="transmembrane region" description="Helical" evidence="8">
    <location>
        <begin position="293"/>
        <end position="313"/>
    </location>
</feature>
<feature type="transmembrane region" description="Helical" evidence="8">
    <location>
        <begin position="129"/>
        <end position="150"/>
    </location>
</feature>
<evidence type="ECO:0000256" key="4">
    <source>
        <dbReference type="ARBA" id="ARBA00022475"/>
    </source>
</evidence>
<evidence type="ECO:0000256" key="2">
    <source>
        <dbReference type="ARBA" id="ARBA00010145"/>
    </source>
</evidence>
<dbReference type="PANTHER" id="PTHR36838">
    <property type="entry name" value="AUXIN EFFLUX CARRIER FAMILY PROTEIN"/>
    <property type="match status" value="1"/>
</dbReference>
<dbReference type="Gene3D" id="1.20.1530.20">
    <property type="match status" value="1"/>
</dbReference>
<evidence type="ECO:0000256" key="5">
    <source>
        <dbReference type="ARBA" id="ARBA00022692"/>
    </source>
</evidence>
<dbReference type="AlphaFoldDB" id="A0A2Z4YC41"/>
<keyword evidence="6 8" id="KW-1133">Transmembrane helix</keyword>
<evidence type="ECO:0000256" key="3">
    <source>
        <dbReference type="ARBA" id="ARBA00022448"/>
    </source>
</evidence>
<evidence type="ECO:0000256" key="7">
    <source>
        <dbReference type="ARBA" id="ARBA00023136"/>
    </source>
</evidence>
<comment type="similarity">
    <text evidence="2">Belongs to the auxin efflux carrier (TC 2.A.69) family.</text>
</comment>
<proteinExistence type="inferred from homology"/>
<evidence type="ECO:0000256" key="6">
    <source>
        <dbReference type="ARBA" id="ARBA00022989"/>
    </source>
</evidence>
<protein>
    <submittedName>
        <fullName evidence="9">Membrane transport family protein</fullName>
    </submittedName>
</protein>
<keyword evidence="4" id="KW-1003">Cell membrane</keyword>
<evidence type="ECO:0000256" key="1">
    <source>
        <dbReference type="ARBA" id="ARBA00004651"/>
    </source>
</evidence>
<feature type="transmembrane region" description="Helical" evidence="8">
    <location>
        <begin position="38"/>
        <end position="57"/>
    </location>
</feature>
<name>A0A2Z4YC41_RHILE</name>
<feature type="transmembrane region" description="Helical" evidence="8">
    <location>
        <begin position="6"/>
        <end position="26"/>
    </location>
</feature>
<dbReference type="GO" id="GO:0055085">
    <property type="term" value="P:transmembrane transport"/>
    <property type="evidence" value="ECO:0007669"/>
    <property type="project" value="InterPro"/>
</dbReference>
<feature type="transmembrane region" description="Helical" evidence="8">
    <location>
        <begin position="203"/>
        <end position="222"/>
    </location>
</feature>
<feature type="transmembrane region" description="Helical" evidence="8">
    <location>
        <begin position="171"/>
        <end position="191"/>
    </location>
</feature>
<sequence>MEDLLADIVSLLLPFFGLILIGYIAAKATKQPAEALGWLNTFIIYAALPALFFKLVSRTPIEELTRVDFIVTDIAATYAVFILLFVIGRVVRGNSLADCTIQSFAGAYGNIGYMGPGLALLALGEGAAVPVALIICFENALHFIVAPALMAAAGDDKRSTGQLVADIVRKVALHPFILSTAAGFVVAALHIDQPPAFQRLVDYLAQAAAPCALFAMGVTLALRPLKRIPTEISYIVPAKLILHPIAVFVALTAVGGFEPVWIQAAVLLACLPTATNVFVIGQQYGVWQERASATILITTVLSVVSVSLWLILIRSGLLPLQLFP</sequence>
<feature type="transmembrane region" description="Helical" evidence="8">
    <location>
        <begin position="260"/>
        <end position="281"/>
    </location>
</feature>
<feature type="transmembrane region" description="Helical" evidence="8">
    <location>
        <begin position="69"/>
        <end position="91"/>
    </location>
</feature>
<organism evidence="9 10">
    <name type="scientific">Rhizobium leguminosarum</name>
    <dbReference type="NCBI Taxonomy" id="384"/>
    <lineage>
        <taxon>Bacteria</taxon>
        <taxon>Pseudomonadati</taxon>
        <taxon>Pseudomonadota</taxon>
        <taxon>Alphaproteobacteria</taxon>
        <taxon>Hyphomicrobiales</taxon>
        <taxon>Rhizobiaceae</taxon>
        <taxon>Rhizobium/Agrobacterium group</taxon>
        <taxon>Rhizobium</taxon>
    </lineage>
</organism>
<dbReference type="Proteomes" id="UP000251166">
    <property type="component" value="Chromosome"/>
</dbReference>
<dbReference type="InterPro" id="IPR038770">
    <property type="entry name" value="Na+/solute_symporter_sf"/>
</dbReference>